<feature type="transmembrane region" description="Helical" evidence="1">
    <location>
        <begin position="187"/>
        <end position="206"/>
    </location>
</feature>
<dbReference type="GeneID" id="6504093"/>
<keyword evidence="1" id="KW-0472">Membrane</keyword>
<name>B3MS55_DROAN</name>
<keyword evidence="3" id="KW-1185">Reference proteome</keyword>
<dbReference type="KEGG" id="dan:6504093"/>
<dbReference type="EMBL" id="CH902622">
    <property type="protein sequence ID" value="EDV34610.1"/>
    <property type="molecule type" value="Genomic_DNA"/>
</dbReference>
<dbReference type="Proteomes" id="UP000007801">
    <property type="component" value="Unassembled WGS sequence"/>
</dbReference>
<accession>B3MS55</accession>
<keyword evidence="1" id="KW-0812">Transmembrane</keyword>
<reference evidence="2 3" key="1">
    <citation type="journal article" date="2007" name="Nature">
        <title>Evolution of genes and genomes on the Drosophila phylogeny.</title>
        <authorList>
            <consortium name="Drosophila 12 Genomes Consortium"/>
            <person name="Clark A.G."/>
            <person name="Eisen M.B."/>
            <person name="Smith D.R."/>
            <person name="Bergman C.M."/>
            <person name="Oliver B."/>
            <person name="Markow T.A."/>
            <person name="Kaufman T.C."/>
            <person name="Kellis M."/>
            <person name="Gelbart W."/>
            <person name="Iyer V.N."/>
            <person name="Pollard D.A."/>
            <person name="Sackton T.B."/>
            <person name="Larracuente A.M."/>
            <person name="Singh N.D."/>
            <person name="Abad J.P."/>
            <person name="Abt D.N."/>
            <person name="Adryan B."/>
            <person name="Aguade M."/>
            <person name="Akashi H."/>
            <person name="Anderson W.W."/>
            <person name="Aquadro C.F."/>
            <person name="Ardell D.H."/>
            <person name="Arguello R."/>
            <person name="Artieri C.G."/>
            <person name="Barbash D.A."/>
            <person name="Barker D."/>
            <person name="Barsanti P."/>
            <person name="Batterham P."/>
            <person name="Batzoglou S."/>
            <person name="Begun D."/>
            <person name="Bhutkar A."/>
            <person name="Blanco E."/>
            <person name="Bosak S.A."/>
            <person name="Bradley R.K."/>
            <person name="Brand A.D."/>
            <person name="Brent M.R."/>
            <person name="Brooks A.N."/>
            <person name="Brown R.H."/>
            <person name="Butlin R.K."/>
            <person name="Caggese C."/>
            <person name="Calvi B.R."/>
            <person name="Bernardo de Carvalho A."/>
            <person name="Caspi A."/>
            <person name="Castrezana S."/>
            <person name="Celniker S.E."/>
            <person name="Chang J.L."/>
            <person name="Chapple C."/>
            <person name="Chatterji S."/>
            <person name="Chinwalla A."/>
            <person name="Civetta A."/>
            <person name="Clifton S.W."/>
            <person name="Comeron J.M."/>
            <person name="Costello J.C."/>
            <person name="Coyne J.A."/>
            <person name="Daub J."/>
            <person name="David R.G."/>
            <person name="Delcher A.L."/>
            <person name="Delehaunty K."/>
            <person name="Do C.B."/>
            <person name="Ebling H."/>
            <person name="Edwards K."/>
            <person name="Eickbush T."/>
            <person name="Evans J.D."/>
            <person name="Filipski A."/>
            <person name="Findeiss S."/>
            <person name="Freyhult E."/>
            <person name="Fulton L."/>
            <person name="Fulton R."/>
            <person name="Garcia A.C."/>
            <person name="Gardiner A."/>
            <person name="Garfield D.A."/>
            <person name="Garvin B.E."/>
            <person name="Gibson G."/>
            <person name="Gilbert D."/>
            <person name="Gnerre S."/>
            <person name="Godfrey J."/>
            <person name="Good R."/>
            <person name="Gotea V."/>
            <person name="Gravely B."/>
            <person name="Greenberg A.J."/>
            <person name="Griffiths-Jones S."/>
            <person name="Gross S."/>
            <person name="Guigo R."/>
            <person name="Gustafson E.A."/>
            <person name="Haerty W."/>
            <person name="Hahn M.W."/>
            <person name="Halligan D.L."/>
            <person name="Halpern A.L."/>
            <person name="Halter G.M."/>
            <person name="Han M.V."/>
            <person name="Heger A."/>
            <person name="Hillier L."/>
            <person name="Hinrichs A.S."/>
            <person name="Holmes I."/>
            <person name="Hoskins R.A."/>
            <person name="Hubisz M.J."/>
            <person name="Hultmark D."/>
            <person name="Huntley M.A."/>
            <person name="Jaffe D.B."/>
            <person name="Jagadeeshan S."/>
            <person name="Jeck W.R."/>
            <person name="Johnson J."/>
            <person name="Jones C.D."/>
            <person name="Jordan W.C."/>
            <person name="Karpen G.H."/>
            <person name="Kataoka E."/>
            <person name="Keightley P.D."/>
            <person name="Kheradpour P."/>
            <person name="Kirkness E.F."/>
            <person name="Koerich L.B."/>
            <person name="Kristiansen K."/>
            <person name="Kudrna D."/>
            <person name="Kulathinal R.J."/>
            <person name="Kumar S."/>
            <person name="Kwok R."/>
            <person name="Lander E."/>
            <person name="Langley C.H."/>
            <person name="Lapoint R."/>
            <person name="Lazzaro B.P."/>
            <person name="Lee S.J."/>
            <person name="Levesque L."/>
            <person name="Li R."/>
            <person name="Lin C.F."/>
            <person name="Lin M.F."/>
            <person name="Lindblad-Toh K."/>
            <person name="Llopart A."/>
            <person name="Long M."/>
            <person name="Low L."/>
            <person name="Lozovsky E."/>
            <person name="Lu J."/>
            <person name="Luo M."/>
            <person name="Machado C.A."/>
            <person name="Makalowski W."/>
            <person name="Marzo M."/>
            <person name="Matsuda M."/>
            <person name="Matzkin L."/>
            <person name="McAllister B."/>
            <person name="McBride C.S."/>
            <person name="McKernan B."/>
            <person name="McKernan K."/>
            <person name="Mendez-Lago M."/>
            <person name="Minx P."/>
            <person name="Mollenhauer M.U."/>
            <person name="Montooth K."/>
            <person name="Mount S.M."/>
            <person name="Mu X."/>
            <person name="Myers E."/>
            <person name="Negre B."/>
            <person name="Newfeld S."/>
            <person name="Nielsen R."/>
            <person name="Noor M.A."/>
            <person name="O'Grady P."/>
            <person name="Pachter L."/>
            <person name="Papaceit M."/>
            <person name="Parisi M.J."/>
            <person name="Parisi M."/>
            <person name="Parts L."/>
            <person name="Pedersen J.S."/>
            <person name="Pesole G."/>
            <person name="Phillippy A.M."/>
            <person name="Ponting C.P."/>
            <person name="Pop M."/>
            <person name="Porcelli D."/>
            <person name="Powell J.R."/>
            <person name="Prohaska S."/>
            <person name="Pruitt K."/>
            <person name="Puig M."/>
            <person name="Quesneville H."/>
            <person name="Ram K.R."/>
            <person name="Rand D."/>
            <person name="Rasmussen M.D."/>
            <person name="Reed L.K."/>
            <person name="Reenan R."/>
            <person name="Reily A."/>
            <person name="Remington K.A."/>
            <person name="Rieger T.T."/>
            <person name="Ritchie M.G."/>
            <person name="Robin C."/>
            <person name="Rogers Y.H."/>
            <person name="Rohde C."/>
            <person name="Rozas J."/>
            <person name="Rubenfield M.J."/>
            <person name="Ruiz A."/>
            <person name="Russo S."/>
            <person name="Salzberg S.L."/>
            <person name="Sanchez-Gracia A."/>
            <person name="Saranga D.J."/>
            <person name="Sato H."/>
            <person name="Schaeffer S.W."/>
            <person name="Schatz M.C."/>
            <person name="Schlenke T."/>
            <person name="Schwartz R."/>
            <person name="Segarra C."/>
            <person name="Singh R.S."/>
            <person name="Sirot L."/>
            <person name="Sirota M."/>
            <person name="Sisneros N.B."/>
            <person name="Smith C.D."/>
            <person name="Smith T.F."/>
            <person name="Spieth J."/>
            <person name="Stage D.E."/>
            <person name="Stark A."/>
            <person name="Stephan W."/>
            <person name="Strausberg R.L."/>
            <person name="Strempel S."/>
            <person name="Sturgill D."/>
            <person name="Sutton G."/>
            <person name="Sutton G.G."/>
            <person name="Tao W."/>
            <person name="Teichmann S."/>
            <person name="Tobari Y.N."/>
            <person name="Tomimura Y."/>
            <person name="Tsolas J.M."/>
            <person name="Valente V.L."/>
            <person name="Venter E."/>
            <person name="Venter J.C."/>
            <person name="Vicario S."/>
            <person name="Vieira F.G."/>
            <person name="Vilella A.J."/>
            <person name="Villasante A."/>
            <person name="Walenz B."/>
            <person name="Wang J."/>
            <person name="Wasserman M."/>
            <person name="Watts T."/>
            <person name="Wilson D."/>
            <person name="Wilson R.K."/>
            <person name="Wing R.A."/>
            <person name="Wolfner M.F."/>
            <person name="Wong A."/>
            <person name="Wong G.K."/>
            <person name="Wu C.I."/>
            <person name="Wu G."/>
            <person name="Yamamoto D."/>
            <person name="Yang H.P."/>
            <person name="Yang S.P."/>
            <person name="Yorke J.A."/>
            <person name="Yoshida K."/>
            <person name="Zdobnov E."/>
            <person name="Zhang P."/>
            <person name="Zhang Y."/>
            <person name="Zimin A.V."/>
            <person name="Baldwin J."/>
            <person name="Abdouelleil A."/>
            <person name="Abdulkadir J."/>
            <person name="Abebe A."/>
            <person name="Abera B."/>
            <person name="Abreu J."/>
            <person name="Acer S.C."/>
            <person name="Aftuck L."/>
            <person name="Alexander A."/>
            <person name="An P."/>
            <person name="Anderson E."/>
            <person name="Anderson S."/>
            <person name="Arachi H."/>
            <person name="Azer M."/>
            <person name="Bachantsang P."/>
            <person name="Barry A."/>
            <person name="Bayul T."/>
            <person name="Berlin A."/>
            <person name="Bessette D."/>
            <person name="Bloom T."/>
            <person name="Blye J."/>
            <person name="Boguslavskiy L."/>
            <person name="Bonnet C."/>
            <person name="Boukhgalter B."/>
            <person name="Bourzgui I."/>
            <person name="Brown A."/>
            <person name="Cahill P."/>
            <person name="Channer S."/>
            <person name="Cheshatsang Y."/>
            <person name="Chuda L."/>
            <person name="Citroen M."/>
            <person name="Collymore A."/>
            <person name="Cooke P."/>
            <person name="Costello M."/>
            <person name="D'Aco K."/>
            <person name="Daza R."/>
            <person name="De Haan G."/>
            <person name="DeGray S."/>
            <person name="DeMaso C."/>
            <person name="Dhargay N."/>
            <person name="Dooley K."/>
            <person name="Dooley E."/>
            <person name="Doricent M."/>
            <person name="Dorje P."/>
            <person name="Dorjee K."/>
            <person name="Dupes A."/>
            <person name="Elong R."/>
            <person name="Falk J."/>
            <person name="Farina A."/>
            <person name="Faro S."/>
            <person name="Ferguson D."/>
            <person name="Fisher S."/>
            <person name="Foley C.D."/>
            <person name="Franke A."/>
            <person name="Friedrich D."/>
            <person name="Gadbois L."/>
            <person name="Gearin G."/>
            <person name="Gearin C.R."/>
            <person name="Giannoukos G."/>
            <person name="Goode T."/>
            <person name="Graham J."/>
            <person name="Grandbois E."/>
            <person name="Grewal S."/>
            <person name="Gyaltsen K."/>
            <person name="Hafez N."/>
            <person name="Hagos B."/>
            <person name="Hall J."/>
            <person name="Henson C."/>
            <person name="Hollinger A."/>
            <person name="Honan T."/>
            <person name="Huard M.D."/>
            <person name="Hughes L."/>
            <person name="Hurhula B."/>
            <person name="Husby M.E."/>
            <person name="Kamat A."/>
            <person name="Kanga B."/>
            <person name="Kashin S."/>
            <person name="Khazanovich D."/>
            <person name="Kisner P."/>
            <person name="Lance K."/>
            <person name="Lara M."/>
            <person name="Lee W."/>
            <person name="Lennon N."/>
            <person name="Letendre F."/>
            <person name="LeVine R."/>
            <person name="Lipovsky A."/>
            <person name="Liu X."/>
            <person name="Liu J."/>
            <person name="Liu S."/>
            <person name="Lokyitsang T."/>
            <person name="Lokyitsang Y."/>
            <person name="Lubonja R."/>
            <person name="Lui A."/>
            <person name="MacDonald P."/>
            <person name="Magnisalis V."/>
            <person name="Maru K."/>
            <person name="Matthews C."/>
            <person name="McCusker W."/>
            <person name="McDonough S."/>
            <person name="Mehta T."/>
            <person name="Meldrim J."/>
            <person name="Meneus L."/>
            <person name="Mihai O."/>
            <person name="Mihalev A."/>
            <person name="Mihova T."/>
            <person name="Mittelman R."/>
            <person name="Mlenga V."/>
            <person name="Montmayeur A."/>
            <person name="Mulrain L."/>
            <person name="Navidi A."/>
            <person name="Naylor J."/>
            <person name="Negash T."/>
            <person name="Nguyen T."/>
            <person name="Nguyen N."/>
            <person name="Nicol R."/>
            <person name="Norbu C."/>
            <person name="Norbu N."/>
            <person name="Novod N."/>
            <person name="O'Neill B."/>
            <person name="Osman S."/>
            <person name="Markiewicz E."/>
            <person name="Oyono O.L."/>
            <person name="Patti C."/>
            <person name="Phunkhang P."/>
            <person name="Pierre F."/>
            <person name="Priest M."/>
            <person name="Raghuraman S."/>
            <person name="Rege F."/>
            <person name="Reyes R."/>
            <person name="Rise C."/>
            <person name="Rogov P."/>
            <person name="Ross K."/>
            <person name="Ryan E."/>
            <person name="Settipalli S."/>
            <person name="Shea T."/>
            <person name="Sherpa N."/>
            <person name="Shi L."/>
            <person name="Shih D."/>
            <person name="Sparrow T."/>
            <person name="Spaulding J."/>
            <person name="Stalker J."/>
            <person name="Stange-Thomann N."/>
            <person name="Stavropoulos S."/>
            <person name="Stone C."/>
            <person name="Strader C."/>
            <person name="Tesfaye S."/>
            <person name="Thomson T."/>
            <person name="Thoulutsang Y."/>
            <person name="Thoulutsang D."/>
            <person name="Topham K."/>
            <person name="Topping I."/>
            <person name="Tsamla T."/>
            <person name="Vassiliev H."/>
            <person name="Vo A."/>
            <person name="Wangchuk T."/>
            <person name="Wangdi T."/>
            <person name="Weiand M."/>
            <person name="Wilkinson J."/>
            <person name="Wilson A."/>
            <person name="Yadav S."/>
            <person name="Young G."/>
            <person name="Yu Q."/>
            <person name="Zembek L."/>
            <person name="Zhong D."/>
            <person name="Zimmer A."/>
            <person name="Zwirko Z."/>
            <person name="Jaffe D.B."/>
            <person name="Alvarez P."/>
            <person name="Brockman W."/>
            <person name="Butler J."/>
            <person name="Chin C."/>
            <person name="Gnerre S."/>
            <person name="Grabherr M."/>
            <person name="Kleber M."/>
            <person name="Mauceli E."/>
            <person name="MacCallum I."/>
        </authorList>
    </citation>
    <scope>NUCLEOTIDE SEQUENCE [LARGE SCALE GENOMIC DNA]</scope>
    <source>
        <strain evidence="3">Tucson 14024-0371.13</strain>
    </source>
</reference>
<dbReference type="HOGENOM" id="CLU_1284476_0_0_1"/>
<proteinExistence type="predicted"/>
<dbReference type="AlphaFoldDB" id="B3MS55"/>
<dbReference type="InParanoid" id="B3MS55"/>
<keyword evidence="1" id="KW-1133">Transmembrane helix</keyword>
<evidence type="ECO:0000313" key="2">
    <source>
        <dbReference type="EMBL" id="EDV34610.1"/>
    </source>
</evidence>
<evidence type="ECO:0000256" key="1">
    <source>
        <dbReference type="SAM" id="Phobius"/>
    </source>
</evidence>
<protein>
    <submittedName>
        <fullName evidence="2">Uncharacterized protein</fullName>
    </submittedName>
</protein>
<gene>
    <name evidence="2" type="primary">Dana\GF21410</name>
    <name evidence="2" type="synonym">dana_GLEANR_4610</name>
    <name evidence="2" type="ORF">GF21410</name>
</gene>
<feature type="transmembrane region" description="Helical" evidence="1">
    <location>
        <begin position="159"/>
        <end position="175"/>
    </location>
</feature>
<sequence>MDPTKTNRRTRNSMAAAAAAAQLQTLNPGIIVAPPRLGRQQRGARSPGPLTREEVAMDMLGFPRRTRHQQQQQQHQQRQAAQFASDTIYIQNVPAIQAGRKTGSRPWNLVKEIPLLFMSALVYVHGVDLQSHDWIGVLLLLQALLHLTNIICTTPWISALKSLASIALLAVFGFLDNLGRVSRTREGGIFLPIAYVIILVSNMVMLKRALMKMNR</sequence>
<organism evidence="2 3">
    <name type="scientific">Drosophila ananassae</name>
    <name type="common">Fruit fly</name>
    <dbReference type="NCBI Taxonomy" id="7217"/>
    <lineage>
        <taxon>Eukaryota</taxon>
        <taxon>Metazoa</taxon>
        <taxon>Ecdysozoa</taxon>
        <taxon>Arthropoda</taxon>
        <taxon>Hexapoda</taxon>
        <taxon>Insecta</taxon>
        <taxon>Pterygota</taxon>
        <taxon>Neoptera</taxon>
        <taxon>Endopterygota</taxon>
        <taxon>Diptera</taxon>
        <taxon>Brachycera</taxon>
        <taxon>Muscomorpha</taxon>
        <taxon>Ephydroidea</taxon>
        <taxon>Drosophilidae</taxon>
        <taxon>Drosophila</taxon>
        <taxon>Sophophora</taxon>
    </lineage>
</organism>
<evidence type="ECO:0000313" key="3">
    <source>
        <dbReference type="Proteomes" id="UP000007801"/>
    </source>
</evidence>